<name>A0A0A8YLA5_ARUDO</name>
<dbReference type="EMBL" id="GBRH01270584">
    <property type="protein sequence ID" value="JAD27311.1"/>
    <property type="molecule type" value="Transcribed_RNA"/>
</dbReference>
<accession>A0A0A8YLA5</accession>
<protein>
    <submittedName>
        <fullName evidence="1">Uncharacterized protein</fullName>
    </submittedName>
</protein>
<sequence>MVKTQLFQLFAAYKSLVLLTIFFTTFSSPCTECPICSKMTN</sequence>
<dbReference type="AlphaFoldDB" id="A0A0A8YLA5"/>
<reference evidence="1" key="1">
    <citation type="submission" date="2014-09" db="EMBL/GenBank/DDBJ databases">
        <authorList>
            <person name="Magalhaes I.L.F."/>
            <person name="Oliveira U."/>
            <person name="Santos F.R."/>
            <person name="Vidigal T.H.D.A."/>
            <person name="Brescovit A.D."/>
            <person name="Santos A.J."/>
        </authorList>
    </citation>
    <scope>NUCLEOTIDE SEQUENCE</scope>
    <source>
        <tissue evidence="1">Shoot tissue taken approximately 20 cm above the soil surface</tissue>
    </source>
</reference>
<proteinExistence type="predicted"/>
<reference evidence="1" key="2">
    <citation type="journal article" date="2015" name="Data Brief">
        <title>Shoot transcriptome of the giant reed, Arundo donax.</title>
        <authorList>
            <person name="Barrero R.A."/>
            <person name="Guerrero F.D."/>
            <person name="Moolhuijzen P."/>
            <person name="Goolsby J.A."/>
            <person name="Tidwell J."/>
            <person name="Bellgard S.E."/>
            <person name="Bellgard M.I."/>
        </authorList>
    </citation>
    <scope>NUCLEOTIDE SEQUENCE</scope>
    <source>
        <tissue evidence="1">Shoot tissue taken approximately 20 cm above the soil surface</tissue>
    </source>
</reference>
<organism evidence="1">
    <name type="scientific">Arundo donax</name>
    <name type="common">Giant reed</name>
    <name type="synonym">Donax arundinaceus</name>
    <dbReference type="NCBI Taxonomy" id="35708"/>
    <lineage>
        <taxon>Eukaryota</taxon>
        <taxon>Viridiplantae</taxon>
        <taxon>Streptophyta</taxon>
        <taxon>Embryophyta</taxon>
        <taxon>Tracheophyta</taxon>
        <taxon>Spermatophyta</taxon>
        <taxon>Magnoliopsida</taxon>
        <taxon>Liliopsida</taxon>
        <taxon>Poales</taxon>
        <taxon>Poaceae</taxon>
        <taxon>PACMAD clade</taxon>
        <taxon>Arundinoideae</taxon>
        <taxon>Arundineae</taxon>
        <taxon>Arundo</taxon>
    </lineage>
</organism>
<evidence type="ECO:0000313" key="1">
    <source>
        <dbReference type="EMBL" id="JAD27311.1"/>
    </source>
</evidence>